<evidence type="ECO:0000313" key="5">
    <source>
        <dbReference type="Proteomes" id="UP000254866"/>
    </source>
</evidence>
<dbReference type="STRING" id="2656787.A0A370TJS3"/>
<dbReference type="InterPro" id="IPR000873">
    <property type="entry name" value="AMP-dep_synth/lig_dom"/>
</dbReference>
<keyword evidence="5" id="KW-1185">Reference proteome</keyword>
<dbReference type="InterPro" id="IPR020845">
    <property type="entry name" value="AMP-binding_CS"/>
</dbReference>
<evidence type="ECO:0008006" key="6">
    <source>
        <dbReference type="Google" id="ProtNLM"/>
    </source>
</evidence>
<organism evidence="4 5">
    <name type="scientific">Venustampulla echinocandica</name>
    <dbReference type="NCBI Taxonomy" id="2656787"/>
    <lineage>
        <taxon>Eukaryota</taxon>
        <taxon>Fungi</taxon>
        <taxon>Dikarya</taxon>
        <taxon>Ascomycota</taxon>
        <taxon>Pezizomycotina</taxon>
        <taxon>Leotiomycetes</taxon>
        <taxon>Helotiales</taxon>
        <taxon>Pleuroascaceae</taxon>
        <taxon>Venustampulla</taxon>
    </lineage>
</organism>
<dbReference type="OrthoDB" id="6614653at2759"/>
<feature type="domain" description="AMP-binding enzyme C-terminal" evidence="3">
    <location>
        <begin position="427"/>
        <end position="509"/>
    </location>
</feature>
<dbReference type="GO" id="GO:0006631">
    <property type="term" value="P:fatty acid metabolic process"/>
    <property type="evidence" value="ECO:0007669"/>
    <property type="project" value="TreeGrafter"/>
</dbReference>
<evidence type="ECO:0000313" key="4">
    <source>
        <dbReference type="EMBL" id="RDL35780.1"/>
    </source>
</evidence>
<proteinExistence type="inferred from homology"/>
<dbReference type="CDD" id="cd04433">
    <property type="entry name" value="AFD_class_I"/>
    <property type="match status" value="1"/>
</dbReference>
<evidence type="ECO:0000256" key="1">
    <source>
        <dbReference type="ARBA" id="ARBA00006432"/>
    </source>
</evidence>
<protein>
    <recommendedName>
        <fullName evidence="6">Acetyl-CoA synthetase-like protein</fullName>
    </recommendedName>
</protein>
<accession>A0A370TJS3</accession>
<dbReference type="SUPFAM" id="SSF56801">
    <property type="entry name" value="Acetyl-CoA synthetase-like"/>
    <property type="match status" value="1"/>
</dbReference>
<dbReference type="PANTHER" id="PTHR43201">
    <property type="entry name" value="ACYL-COA SYNTHETASE"/>
    <property type="match status" value="1"/>
</dbReference>
<dbReference type="PANTHER" id="PTHR43201:SF8">
    <property type="entry name" value="ACYL-COA SYNTHETASE FAMILY MEMBER 3"/>
    <property type="match status" value="1"/>
</dbReference>
<dbReference type="Proteomes" id="UP000254866">
    <property type="component" value="Unassembled WGS sequence"/>
</dbReference>
<name>A0A370TJS3_9HELO</name>
<dbReference type="Pfam" id="PF00501">
    <property type="entry name" value="AMP-binding"/>
    <property type="match status" value="1"/>
</dbReference>
<dbReference type="RefSeq" id="XP_031868436.1">
    <property type="nucleotide sequence ID" value="XM_032015015.1"/>
</dbReference>
<comment type="similarity">
    <text evidence="1">Belongs to the ATP-dependent AMP-binding enzyme family.</text>
</comment>
<dbReference type="InterPro" id="IPR025110">
    <property type="entry name" value="AMP-bd_C"/>
</dbReference>
<dbReference type="Gene3D" id="3.30.300.30">
    <property type="match status" value="1"/>
</dbReference>
<sequence>MYHFPNDPVLARLLIAANRTPGSKIVVHDAYGYEKTYLHLLGDIIHMRSVLTQRLAPSPVAPNWLLKNDSRYVGILSKSAYEFLVSFFAIRSIGGTPILLSSGILPEEAHYLLSKADSRCICASRGCLGKVAEIAAYMNAQSTTEFLTMQTSCDAEAIRSIDSIRIHDTTQLATDGPGVVLFTSGTTGRPKMVVLPRRCFAYPELAPLGSATINYRPIHWIGGARCLLEAIVTGVELFTLEEKSISASILEMFQNHKITHMSFSPMTLRRLKSELIARMEEEPETNYASWFSGLSKIKCGGSMVESSAIEFWTTLTGRPIEIFYSATELGGPSIKGIPIMPNAIGTPLADVKVKLSQGDRGEILIKSPRMFTHYLGDEEITKQSFDDEGYYRTGDLAELKDGQFVFGGRANADFIIYRFSKIPALLVENSLLDLPYISQACVLGIPHTVAKELCAAIIRLHQDANTVLDQITFDQIRSDLAKTLPAYMLPTLLRILREDEALPLTSIGKPIKREIRTVFFKTTDWWSIENPPLDVEYWNNKAVASIGEKDLRRPWDWCAQQIAD</sequence>
<dbReference type="InterPro" id="IPR045851">
    <property type="entry name" value="AMP-bd_C_sf"/>
</dbReference>
<dbReference type="GO" id="GO:0031956">
    <property type="term" value="F:medium-chain fatty acid-CoA ligase activity"/>
    <property type="evidence" value="ECO:0007669"/>
    <property type="project" value="TreeGrafter"/>
</dbReference>
<dbReference type="EMBL" id="NPIC01000005">
    <property type="protein sequence ID" value="RDL35780.1"/>
    <property type="molecule type" value="Genomic_DNA"/>
</dbReference>
<evidence type="ECO:0000259" key="2">
    <source>
        <dbReference type="Pfam" id="PF00501"/>
    </source>
</evidence>
<comment type="caution">
    <text evidence="4">The sequence shown here is derived from an EMBL/GenBank/DDBJ whole genome shotgun (WGS) entry which is preliminary data.</text>
</comment>
<dbReference type="GeneID" id="43599241"/>
<dbReference type="Pfam" id="PF13193">
    <property type="entry name" value="AMP-binding_C"/>
    <property type="match status" value="1"/>
</dbReference>
<reference evidence="4 5" key="1">
    <citation type="journal article" date="2018" name="IMA Fungus">
        <title>IMA Genome-F 9: Draft genome sequence of Annulohypoxylon stygium, Aspergillus mulundensis, Berkeleyomyces basicola (syn. Thielaviopsis basicola), Ceratocystis smalleyi, two Cercospora beticola strains, Coleophoma cylindrospora, Fusarium fracticaudum, Phialophora cf. hyalina, and Morchella septimelata.</title>
        <authorList>
            <person name="Wingfield B.D."/>
            <person name="Bills G.F."/>
            <person name="Dong Y."/>
            <person name="Huang W."/>
            <person name="Nel W.J."/>
            <person name="Swalarsk-Parry B.S."/>
            <person name="Vaghefi N."/>
            <person name="Wilken P.M."/>
            <person name="An Z."/>
            <person name="de Beer Z.W."/>
            <person name="De Vos L."/>
            <person name="Chen L."/>
            <person name="Duong T.A."/>
            <person name="Gao Y."/>
            <person name="Hammerbacher A."/>
            <person name="Kikkert J.R."/>
            <person name="Li Y."/>
            <person name="Li H."/>
            <person name="Li K."/>
            <person name="Li Q."/>
            <person name="Liu X."/>
            <person name="Ma X."/>
            <person name="Naidoo K."/>
            <person name="Pethybridge S.J."/>
            <person name="Sun J."/>
            <person name="Steenkamp E.T."/>
            <person name="van der Nest M.A."/>
            <person name="van Wyk S."/>
            <person name="Wingfield M.J."/>
            <person name="Xiong C."/>
            <person name="Yue Q."/>
            <person name="Zhang X."/>
        </authorList>
    </citation>
    <scope>NUCLEOTIDE SEQUENCE [LARGE SCALE GENOMIC DNA]</scope>
    <source>
        <strain evidence="4 5">BP 5553</strain>
    </source>
</reference>
<feature type="domain" description="AMP-dependent synthetase/ligase" evidence="2">
    <location>
        <begin position="69"/>
        <end position="375"/>
    </location>
</feature>
<evidence type="ECO:0000259" key="3">
    <source>
        <dbReference type="Pfam" id="PF13193"/>
    </source>
</evidence>
<dbReference type="PROSITE" id="PS00455">
    <property type="entry name" value="AMP_BINDING"/>
    <property type="match status" value="1"/>
</dbReference>
<gene>
    <name evidence="4" type="ORF">BP5553_06392</name>
</gene>
<dbReference type="InterPro" id="IPR042099">
    <property type="entry name" value="ANL_N_sf"/>
</dbReference>
<dbReference type="Gene3D" id="3.40.50.12780">
    <property type="entry name" value="N-terminal domain of ligase-like"/>
    <property type="match status" value="1"/>
</dbReference>
<dbReference type="AlphaFoldDB" id="A0A370TJS3"/>